<evidence type="ECO:0000256" key="11">
    <source>
        <dbReference type="ARBA" id="ARBA00022787"/>
    </source>
</evidence>
<comment type="similarity">
    <text evidence="3">Belongs to the eukaryotic mitochondrial porin family.</text>
</comment>
<dbReference type="EMBL" id="QJNU01000084">
    <property type="protein sequence ID" value="RYP07730.1"/>
    <property type="molecule type" value="Genomic_DNA"/>
</dbReference>
<dbReference type="Gene3D" id="3.60.20.10">
    <property type="entry name" value="Glutamine Phosphoribosylpyrophosphate, subunit 1, domain 1"/>
    <property type="match status" value="1"/>
</dbReference>
<dbReference type="EC" id="6.3.5.4" evidence="4"/>
<evidence type="ECO:0000256" key="9">
    <source>
        <dbReference type="ARBA" id="ARBA00022692"/>
    </source>
</evidence>
<keyword evidence="12" id="KW-0067">ATP-binding</keyword>
<evidence type="ECO:0000256" key="13">
    <source>
        <dbReference type="ARBA" id="ARBA00022888"/>
    </source>
</evidence>
<dbReference type="Pfam" id="PF01459">
    <property type="entry name" value="Porin_3"/>
    <property type="match status" value="1"/>
</dbReference>
<evidence type="ECO:0000256" key="18">
    <source>
        <dbReference type="ARBA" id="ARBA00023136"/>
    </source>
</evidence>
<dbReference type="InterPro" id="IPR001962">
    <property type="entry name" value="Asn_synthase"/>
</dbReference>
<dbReference type="STRING" id="155417.A0A4Q4TQ54"/>
<evidence type="ECO:0000259" key="22">
    <source>
        <dbReference type="PROSITE" id="PS51278"/>
    </source>
</evidence>
<dbReference type="CDD" id="cd00712">
    <property type="entry name" value="AsnB"/>
    <property type="match status" value="1"/>
</dbReference>
<evidence type="ECO:0000256" key="4">
    <source>
        <dbReference type="ARBA" id="ARBA00012737"/>
    </source>
</evidence>
<dbReference type="Pfam" id="PF00733">
    <property type="entry name" value="Asn_synthase"/>
    <property type="match status" value="1"/>
</dbReference>
<keyword evidence="11" id="KW-1000">Mitochondrion outer membrane</keyword>
<keyword evidence="5" id="KW-0813">Transport</keyword>
<keyword evidence="8" id="KW-0028">Amino-acid biosynthesis</keyword>
<dbReference type="InterPro" id="IPR006426">
    <property type="entry name" value="Asn_synth_AEB"/>
</dbReference>
<evidence type="ECO:0000256" key="16">
    <source>
        <dbReference type="ARBA" id="ARBA00023114"/>
    </source>
</evidence>
<proteinExistence type="inferred from homology"/>
<evidence type="ECO:0000256" key="19">
    <source>
        <dbReference type="ARBA" id="ARBA00048741"/>
    </source>
</evidence>
<dbReference type="GO" id="GO:0005524">
    <property type="term" value="F:ATP binding"/>
    <property type="evidence" value="ECO:0007669"/>
    <property type="project" value="UniProtKB-KW"/>
</dbReference>
<name>A0A4Q4TQ54_9PEZI</name>
<dbReference type="FunFam" id="2.40.160.10:FF:000004">
    <property type="entry name" value="Por1 mitochondrial outer membrane porin"/>
    <property type="match status" value="1"/>
</dbReference>
<evidence type="ECO:0000256" key="5">
    <source>
        <dbReference type="ARBA" id="ARBA00022448"/>
    </source>
</evidence>
<dbReference type="Pfam" id="PF13537">
    <property type="entry name" value="GATase_7"/>
    <property type="match status" value="1"/>
</dbReference>
<comment type="subcellular location">
    <subcellularLocation>
        <location evidence="1">Mitochondrion outer membrane</location>
    </subcellularLocation>
</comment>
<keyword evidence="18" id="KW-0472">Membrane</keyword>
<dbReference type="AlphaFoldDB" id="A0A4Q4TQ54"/>
<dbReference type="CDD" id="cd07306">
    <property type="entry name" value="Porin3_VDAC"/>
    <property type="match status" value="1"/>
</dbReference>
<dbReference type="GO" id="GO:0006529">
    <property type="term" value="P:asparagine biosynthetic process"/>
    <property type="evidence" value="ECO:0007669"/>
    <property type="project" value="UniProtKB-KW"/>
</dbReference>
<protein>
    <recommendedName>
        <fullName evidence="21">Mitochondrial outer membrane protein porin</fullName>
        <ecNumber evidence="4">6.3.5.4</ecNumber>
    </recommendedName>
</protein>
<dbReference type="SUPFAM" id="SSF52402">
    <property type="entry name" value="Adenine nucleotide alpha hydrolases-like"/>
    <property type="match status" value="1"/>
</dbReference>
<dbReference type="PRINTS" id="PR00185">
    <property type="entry name" value="EUKARYTPORIN"/>
</dbReference>
<reference evidence="23 24" key="1">
    <citation type="submission" date="2018-06" db="EMBL/GenBank/DDBJ databases">
        <title>Complete Genomes of Monosporascus.</title>
        <authorList>
            <person name="Robinson A.J."/>
            <person name="Natvig D.O."/>
        </authorList>
    </citation>
    <scope>NUCLEOTIDE SEQUENCE [LARGE SCALE GENOMIC DNA]</scope>
    <source>
        <strain evidence="23 24">CBS 110550</strain>
    </source>
</reference>
<accession>A0A4Q4TQ54</accession>
<dbReference type="GO" id="GO:0005829">
    <property type="term" value="C:cytosol"/>
    <property type="evidence" value="ECO:0007669"/>
    <property type="project" value="TreeGrafter"/>
</dbReference>
<keyword evidence="6" id="KW-1134">Transmembrane beta strand</keyword>
<keyword evidence="24" id="KW-1185">Reference proteome</keyword>
<dbReference type="InterPro" id="IPR029055">
    <property type="entry name" value="Ntn_hydrolases_N"/>
</dbReference>
<gene>
    <name evidence="23" type="ORF">DL764_002349</name>
</gene>
<dbReference type="SUPFAM" id="SSF56235">
    <property type="entry name" value="N-terminal nucleophile aminohydrolases (Ntn hydrolases)"/>
    <property type="match status" value="1"/>
</dbReference>
<dbReference type="InterPro" id="IPR014729">
    <property type="entry name" value="Rossmann-like_a/b/a_fold"/>
</dbReference>
<keyword evidence="9" id="KW-0812">Transmembrane</keyword>
<keyword evidence="14" id="KW-0315">Glutamine amidotransferase</keyword>
<dbReference type="GO" id="GO:0046930">
    <property type="term" value="C:pore complex"/>
    <property type="evidence" value="ECO:0007669"/>
    <property type="project" value="UniProtKB-KW"/>
</dbReference>
<keyword evidence="15" id="KW-0406">Ion transport</keyword>
<keyword evidence="16" id="KW-0626">Porin</keyword>
<evidence type="ECO:0000256" key="3">
    <source>
        <dbReference type="ARBA" id="ARBA00007780"/>
    </source>
</evidence>
<organism evidence="23 24">
    <name type="scientific">Monosporascus ibericus</name>
    <dbReference type="NCBI Taxonomy" id="155417"/>
    <lineage>
        <taxon>Eukaryota</taxon>
        <taxon>Fungi</taxon>
        <taxon>Dikarya</taxon>
        <taxon>Ascomycota</taxon>
        <taxon>Pezizomycotina</taxon>
        <taxon>Sordariomycetes</taxon>
        <taxon>Xylariomycetidae</taxon>
        <taxon>Xylariales</taxon>
        <taxon>Xylariales incertae sedis</taxon>
        <taxon>Monosporascus</taxon>
    </lineage>
</organism>
<evidence type="ECO:0000256" key="17">
    <source>
        <dbReference type="ARBA" id="ARBA00023128"/>
    </source>
</evidence>
<evidence type="ECO:0000256" key="6">
    <source>
        <dbReference type="ARBA" id="ARBA00022452"/>
    </source>
</evidence>
<dbReference type="Proteomes" id="UP000293360">
    <property type="component" value="Unassembled WGS sequence"/>
</dbReference>
<dbReference type="OrthoDB" id="409189at2759"/>
<dbReference type="PANTHER" id="PTHR11772">
    <property type="entry name" value="ASPARAGINE SYNTHETASE"/>
    <property type="match status" value="1"/>
</dbReference>
<evidence type="ECO:0000256" key="8">
    <source>
        <dbReference type="ARBA" id="ARBA00022605"/>
    </source>
</evidence>
<evidence type="ECO:0000256" key="14">
    <source>
        <dbReference type="ARBA" id="ARBA00022962"/>
    </source>
</evidence>
<keyword evidence="10" id="KW-0547">Nucleotide-binding</keyword>
<comment type="function">
    <text evidence="20">Forms a channel through the cell membrane that allows diffusion of small hydrophilic molecules. The channel adopts an open conformation at low or zero membrane potential and a closed conformation at potentials above 30-40 mV. The open state has a weak anion selectivity whereas the closed state is cation-selective.</text>
</comment>
<comment type="catalytic activity">
    <reaction evidence="19">
        <text>L-aspartate + L-glutamine + ATP + H2O = L-asparagine + L-glutamate + AMP + diphosphate + H(+)</text>
        <dbReference type="Rhea" id="RHEA:12228"/>
        <dbReference type="ChEBI" id="CHEBI:15377"/>
        <dbReference type="ChEBI" id="CHEBI:15378"/>
        <dbReference type="ChEBI" id="CHEBI:29985"/>
        <dbReference type="ChEBI" id="CHEBI:29991"/>
        <dbReference type="ChEBI" id="CHEBI:30616"/>
        <dbReference type="ChEBI" id="CHEBI:33019"/>
        <dbReference type="ChEBI" id="CHEBI:58048"/>
        <dbReference type="ChEBI" id="CHEBI:58359"/>
        <dbReference type="ChEBI" id="CHEBI:456215"/>
        <dbReference type="EC" id="6.3.5.4"/>
    </reaction>
</comment>
<dbReference type="InterPro" id="IPR023614">
    <property type="entry name" value="Porin_dom_sf"/>
</dbReference>
<keyword evidence="13" id="KW-0061">Asparagine biosynthesis</keyword>
<evidence type="ECO:0000256" key="7">
    <source>
        <dbReference type="ARBA" id="ARBA00022598"/>
    </source>
</evidence>
<comment type="caution">
    <text evidence="23">The sequence shown here is derived from an EMBL/GenBank/DDBJ whole genome shotgun (WGS) entry which is preliminary data.</text>
</comment>
<evidence type="ECO:0000256" key="12">
    <source>
        <dbReference type="ARBA" id="ARBA00022840"/>
    </source>
</evidence>
<dbReference type="GO" id="GO:0008308">
    <property type="term" value="F:voltage-gated monoatomic anion channel activity"/>
    <property type="evidence" value="ECO:0007669"/>
    <property type="project" value="InterPro"/>
</dbReference>
<comment type="pathway">
    <text evidence="2">Amino-acid biosynthesis; L-asparagine biosynthesis; L-asparagine from L-aspartate (L-Gln route): step 1/1.</text>
</comment>
<dbReference type="InterPro" id="IPR001925">
    <property type="entry name" value="Porin_Euk"/>
</dbReference>
<evidence type="ECO:0000256" key="15">
    <source>
        <dbReference type="ARBA" id="ARBA00023065"/>
    </source>
</evidence>
<evidence type="ECO:0000256" key="21">
    <source>
        <dbReference type="ARBA" id="ARBA00073272"/>
    </source>
</evidence>
<evidence type="ECO:0000256" key="10">
    <source>
        <dbReference type="ARBA" id="ARBA00022741"/>
    </source>
</evidence>
<dbReference type="InterPro" id="IPR017932">
    <property type="entry name" value="GATase_2_dom"/>
</dbReference>
<dbReference type="InterPro" id="IPR033738">
    <property type="entry name" value="AsnB_N"/>
</dbReference>
<keyword evidence="7" id="KW-0436">Ligase</keyword>
<dbReference type="GO" id="GO:0005741">
    <property type="term" value="C:mitochondrial outer membrane"/>
    <property type="evidence" value="ECO:0007669"/>
    <property type="project" value="UniProtKB-SubCell"/>
</dbReference>
<dbReference type="GO" id="GO:0015288">
    <property type="term" value="F:porin activity"/>
    <property type="evidence" value="ECO:0007669"/>
    <property type="project" value="UniProtKB-KW"/>
</dbReference>
<dbReference type="GO" id="GO:0004066">
    <property type="term" value="F:asparagine synthase (glutamine-hydrolyzing) activity"/>
    <property type="evidence" value="ECO:0007669"/>
    <property type="project" value="UniProtKB-EC"/>
</dbReference>
<dbReference type="NCBIfam" id="TIGR01536">
    <property type="entry name" value="asn_synth_AEB"/>
    <property type="match status" value="1"/>
</dbReference>
<dbReference type="Gene3D" id="3.40.50.620">
    <property type="entry name" value="HUPs"/>
    <property type="match status" value="1"/>
</dbReference>
<dbReference type="FunFam" id="3.60.20.10:FF:000050">
    <property type="entry name" value="Asparagine synthetase 2"/>
    <property type="match status" value="1"/>
</dbReference>
<keyword evidence="17" id="KW-0496">Mitochondrion</keyword>
<dbReference type="FunFam" id="3.40.50.620:FF:000031">
    <property type="entry name" value="Asparagine synthase B"/>
    <property type="match status" value="1"/>
</dbReference>
<dbReference type="PROSITE" id="PS51278">
    <property type="entry name" value="GATASE_TYPE_2"/>
    <property type="match status" value="1"/>
</dbReference>
<dbReference type="InterPro" id="IPR050795">
    <property type="entry name" value="Asn_Synthetase"/>
</dbReference>
<dbReference type="Gene3D" id="2.40.160.10">
    <property type="entry name" value="Porin"/>
    <property type="match status" value="1"/>
</dbReference>
<sequence>MCGIFACHRHPDVQKFKPTALKLAKQVRHRGPDWSGSVIAKDTILCHERLSIVGVDSGAQPLTSEDENIILAVNGEIYNHRLLRKHLKTPYHFKTHSDCEVIIPLYMEYGLDAPKYLDGMFSFVLYDKKLNRTIAARDPIGITTFYQGWSWKEPGTAYFASELKCLYQVCDKIRSFPPGHIYDTLTGETTRYFDPTWWDGSRVPKKPVDLKAIRGALEKSVRKRLMAEVPYGVLLSGGLDSSLVASIAQRETLRLKKAVLDANSEAKSVEDTDKGEGLVGIDDDNTLSTMTFLPQLNSFSIGLPGSPDNEAALKVAKFLGTKHHVMTFTIEEGLDALSDVIYHLETYDVTTIRASTPMYLLSRKIKAMGIKMVLSGEGSDEIFGGYLYFHAAPDKKEFHEETVRRVKNLHAADCLRANKSTSAWGLEARVPFLDKEFLEVSMNIDPQEKMITKERIEKYILRKAFDTSDEPGAEPYLPDEILWRQKEQFSDGVGYGWIDALKDNAELHVTEEMLKNPKPEWGTDIPDTKEAYWYRLMFDEHFPPRCASTVQRWQPTWSKQTDPSGRGLLIPEEALDRTTGIVNRVKIENNTQRFPVPAFADISKSANDLLSKDFYHLSAGTIEVKSNTPNNVAFKVTGKSSHEKATSGALEGKYTDKSLGLTLTQTWNTANALETKVELADSVAKGLKAEGIFSFLPTNQNKGAKLNLHFKQAAFHGRAFFDLLKGPTATVDAVIGHEGFLAGASAGYDVQKAALTGYSAAVGYVAPSYSAAITATNNLSIFAASYYHKVNSQVEAGAKATWDSKSGNNVGLEVASKYRLDPVSFAKFKINDRGVAATSYNVLLRSGVTLGLGASFDTQKLDQATHKVGASLTFEN</sequence>
<evidence type="ECO:0000313" key="24">
    <source>
        <dbReference type="Proteomes" id="UP000293360"/>
    </source>
</evidence>
<evidence type="ECO:0000256" key="2">
    <source>
        <dbReference type="ARBA" id="ARBA00005187"/>
    </source>
</evidence>
<feature type="domain" description="Glutamine amidotransferase type-2" evidence="22">
    <location>
        <begin position="2"/>
        <end position="187"/>
    </location>
</feature>
<evidence type="ECO:0000256" key="20">
    <source>
        <dbReference type="ARBA" id="ARBA00054641"/>
    </source>
</evidence>
<evidence type="ECO:0000313" key="23">
    <source>
        <dbReference type="EMBL" id="RYP07730.1"/>
    </source>
</evidence>
<dbReference type="InterPro" id="IPR027246">
    <property type="entry name" value="Porin_Euk/Tom40"/>
</dbReference>
<dbReference type="CDD" id="cd01991">
    <property type="entry name" value="Asn_synthase_B_C"/>
    <property type="match status" value="1"/>
</dbReference>
<dbReference type="PANTHER" id="PTHR11772:SF2">
    <property type="entry name" value="ASPARAGINE SYNTHETASE [GLUTAMINE-HYDROLYZING]"/>
    <property type="match status" value="1"/>
</dbReference>
<evidence type="ECO:0000256" key="1">
    <source>
        <dbReference type="ARBA" id="ARBA00004294"/>
    </source>
</evidence>